<feature type="transmembrane region" description="Helical" evidence="1">
    <location>
        <begin position="32"/>
        <end position="51"/>
    </location>
</feature>
<keyword evidence="1" id="KW-0812">Transmembrane</keyword>
<dbReference type="AlphaFoldDB" id="A0A2M8H5Z6"/>
<gene>
    <name evidence="3" type="ORF">CUC44_17340</name>
</gene>
<keyword evidence="4" id="KW-1185">Reference proteome</keyword>
<feature type="transmembrane region" description="Helical" evidence="1">
    <location>
        <begin position="190"/>
        <end position="208"/>
    </location>
</feature>
<feature type="transmembrane region" description="Helical" evidence="1">
    <location>
        <begin position="258"/>
        <end position="280"/>
    </location>
</feature>
<proteinExistence type="predicted"/>
<evidence type="ECO:0000259" key="2">
    <source>
        <dbReference type="Pfam" id="PF14351"/>
    </source>
</evidence>
<feature type="transmembrane region" description="Helical" evidence="1">
    <location>
        <begin position="63"/>
        <end position="81"/>
    </location>
</feature>
<evidence type="ECO:0000256" key="1">
    <source>
        <dbReference type="SAM" id="Phobius"/>
    </source>
</evidence>
<feature type="domain" description="DUF4401" evidence="2">
    <location>
        <begin position="27"/>
        <end position="332"/>
    </location>
</feature>
<keyword evidence="1" id="KW-0472">Membrane</keyword>
<accession>A0A2M8H5Z6</accession>
<dbReference type="RefSeq" id="WP_100861123.1">
    <property type="nucleotide sequence ID" value="NZ_PGCP01000034.1"/>
</dbReference>
<evidence type="ECO:0000313" key="3">
    <source>
        <dbReference type="EMBL" id="PJC91959.1"/>
    </source>
</evidence>
<dbReference type="Pfam" id="PF14351">
    <property type="entry name" value="DUF4401"/>
    <property type="match status" value="1"/>
</dbReference>
<protein>
    <submittedName>
        <fullName evidence="3">DUF4401 domain-containing protein</fullName>
    </submittedName>
</protein>
<keyword evidence="1" id="KW-1133">Transmembrane helix</keyword>
<feature type="transmembrane region" description="Helical" evidence="1">
    <location>
        <begin position="228"/>
        <end position="246"/>
    </location>
</feature>
<dbReference type="Proteomes" id="UP000232060">
    <property type="component" value="Unassembled WGS sequence"/>
</dbReference>
<comment type="caution">
    <text evidence="3">The sequence shown here is derived from an EMBL/GenBank/DDBJ whole genome shotgun (WGS) entry which is preliminary data.</text>
</comment>
<sequence>MAELTPWQRLLAANLVEGEAPLDDQPHWSSRFLLGMVGWLAAIFLLLFLFMALEEFTREANHALALGGVLMAAALGLNRSARRSAKSSDLGDQFVLALALAADAWLLYGLIDRVDLHSALLWLGLCLLSLAIAALFDHWLVRLFHSFAAAILLALGLACLGLQLLALPLVMTALTICWLQAEREPMRHQLYESLTLGLALSLLVLGRLHHPLWEGGASALDELGLSRLPLWLNPLLCATLLLGVMVKLKLPLLYGLPLVLISAIIPGMGAGALVLVLGFYGGSLGLMALAGLLLLGFGSLYYYDLGLTLMVKSWLLLGSGALLLGARQLLKLLSAREKA</sequence>
<dbReference type="EMBL" id="PGCP01000034">
    <property type="protein sequence ID" value="PJC91959.1"/>
    <property type="molecule type" value="Genomic_DNA"/>
</dbReference>
<name>A0A2M8H5Z6_9GAMM</name>
<organism evidence="3 4">
    <name type="scientific">Aeromonas lusitana</name>
    <dbReference type="NCBI Taxonomy" id="931529"/>
    <lineage>
        <taxon>Bacteria</taxon>
        <taxon>Pseudomonadati</taxon>
        <taxon>Pseudomonadota</taxon>
        <taxon>Gammaproteobacteria</taxon>
        <taxon>Aeromonadales</taxon>
        <taxon>Aeromonadaceae</taxon>
        <taxon>Aeromonas</taxon>
    </lineage>
</organism>
<feature type="transmembrane region" description="Helical" evidence="1">
    <location>
        <begin position="120"/>
        <end position="141"/>
    </location>
</feature>
<dbReference type="OrthoDB" id="5594110at2"/>
<reference evidence="3 4" key="1">
    <citation type="submission" date="2017-11" db="EMBL/GenBank/DDBJ databases">
        <title>Draft genome sequence of environmental isolate Aeromonas lusitania sp. nov. MDC 2473.</title>
        <authorList>
            <person name="Colston S.M."/>
            <person name="Navarro A."/>
            <person name="Martinez-Murcia A.J."/>
            <person name="Graf J."/>
        </authorList>
    </citation>
    <scope>NUCLEOTIDE SEQUENCE [LARGE SCALE GENOMIC DNA]</scope>
    <source>
        <strain evidence="3 4">MDC 2473</strain>
    </source>
</reference>
<dbReference type="InterPro" id="IPR025513">
    <property type="entry name" value="DUF4401"/>
</dbReference>
<feature type="transmembrane region" description="Helical" evidence="1">
    <location>
        <begin position="147"/>
        <end position="178"/>
    </location>
</feature>
<evidence type="ECO:0000313" key="4">
    <source>
        <dbReference type="Proteomes" id="UP000232060"/>
    </source>
</evidence>
<feature type="transmembrane region" description="Helical" evidence="1">
    <location>
        <begin position="93"/>
        <end position="111"/>
    </location>
</feature>
<feature type="transmembrane region" description="Helical" evidence="1">
    <location>
        <begin position="286"/>
        <end position="303"/>
    </location>
</feature>